<keyword evidence="8 10" id="KW-0206">Cytoskeleton</keyword>
<evidence type="ECO:0000256" key="11">
    <source>
        <dbReference type="SAM" id="MobiDB-lite"/>
    </source>
</evidence>
<evidence type="ECO:0000256" key="2">
    <source>
        <dbReference type="ARBA" id="ARBA00004245"/>
    </source>
</evidence>
<name>A0AA88S010_9ASTE</name>
<proteinExistence type="inferred from homology"/>
<dbReference type="FunFam" id="3.30.740.10:FF:000005">
    <property type="entry name" value="Dynein light chain"/>
    <property type="match status" value="1"/>
</dbReference>
<dbReference type="GO" id="GO:0005868">
    <property type="term" value="C:cytoplasmic dynein complex"/>
    <property type="evidence" value="ECO:0007669"/>
    <property type="project" value="TreeGrafter"/>
</dbReference>
<dbReference type="InterPro" id="IPR037177">
    <property type="entry name" value="DLC_sf"/>
</dbReference>
<comment type="caution">
    <text evidence="12">The sequence shown here is derived from an EMBL/GenBank/DDBJ whole genome shotgun (WGS) entry which is preliminary data.</text>
</comment>
<sequence>MEKAKEWKEKQVVQHNPSSHDHRKEVAINGGDHGSQPELQVKLAAIAISLNIRLKSADMPATMQERALRHARSLLDASPSSRPSPTVLARSLKKEFDSVYGPAWHCVVGKSFGSFVTHSPGGFVYFSLDSLSFLLFKTEARGPCINSLTKFISSKQKELVFTSSRLFRLHAVTQEEVGSC</sequence>
<dbReference type="Gene3D" id="3.30.740.10">
    <property type="entry name" value="Protein Inhibitor Of Neuronal Nitric Oxide Synthase"/>
    <property type="match status" value="1"/>
</dbReference>
<dbReference type="AlphaFoldDB" id="A0AA88S010"/>
<dbReference type="GO" id="GO:0051028">
    <property type="term" value="P:mRNA transport"/>
    <property type="evidence" value="ECO:0007669"/>
    <property type="project" value="UniProtKB-KW"/>
</dbReference>
<feature type="region of interest" description="Disordered" evidence="11">
    <location>
        <begin position="1"/>
        <end position="34"/>
    </location>
</feature>
<organism evidence="12 13">
    <name type="scientific">Escallonia rubra</name>
    <dbReference type="NCBI Taxonomy" id="112253"/>
    <lineage>
        <taxon>Eukaryota</taxon>
        <taxon>Viridiplantae</taxon>
        <taxon>Streptophyta</taxon>
        <taxon>Embryophyta</taxon>
        <taxon>Tracheophyta</taxon>
        <taxon>Spermatophyta</taxon>
        <taxon>Magnoliopsida</taxon>
        <taxon>eudicotyledons</taxon>
        <taxon>Gunneridae</taxon>
        <taxon>Pentapetalae</taxon>
        <taxon>asterids</taxon>
        <taxon>campanulids</taxon>
        <taxon>Escalloniales</taxon>
        <taxon>Escalloniaceae</taxon>
        <taxon>Escallonia</taxon>
    </lineage>
</organism>
<dbReference type="GO" id="GO:0005634">
    <property type="term" value="C:nucleus"/>
    <property type="evidence" value="ECO:0007669"/>
    <property type="project" value="UniProtKB-SubCell"/>
</dbReference>
<dbReference type="CDD" id="cd21452">
    <property type="entry name" value="DLC-like_DYNLL1_DYNLL2"/>
    <property type="match status" value="1"/>
</dbReference>
<evidence type="ECO:0000256" key="8">
    <source>
        <dbReference type="ARBA" id="ARBA00023212"/>
    </source>
</evidence>
<dbReference type="Proteomes" id="UP001187471">
    <property type="component" value="Unassembled WGS sequence"/>
</dbReference>
<keyword evidence="13" id="KW-1185">Reference proteome</keyword>
<keyword evidence="10" id="KW-0505">Motor protein</keyword>
<keyword evidence="10" id="KW-0243">Dynein</keyword>
<accession>A0AA88S010</accession>
<reference evidence="12" key="1">
    <citation type="submission" date="2022-12" db="EMBL/GenBank/DDBJ databases">
        <title>Draft genome assemblies for two species of Escallonia (Escalloniales).</title>
        <authorList>
            <person name="Chanderbali A."/>
            <person name="Dervinis C."/>
            <person name="Anghel I."/>
            <person name="Soltis D."/>
            <person name="Soltis P."/>
            <person name="Zapata F."/>
        </authorList>
    </citation>
    <scope>NUCLEOTIDE SEQUENCE</scope>
    <source>
        <strain evidence="12">UCBG92.1500</strain>
        <tissue evidence="12">Leaf</tissue>
    </source>
</reference>
<gene>
    <name evidence="12" type="ORF">RJ640_004470</name>
</gene>
<keyword evidence="5 10" id="KW-0493">Microtubule</keyword>
<keyword evidence="4 10" id="KW-0963">Cytoplasm</keyword>
<evidence type="ECO:0000256" key="10">
    <source>
        <dbReference type="RuleBase" id="RU365010"/>
    </source>
</evidence>
<evidence type="ECO:0000256" key="9">
    <source>
        <dbReference type="ARBA" id="ARBA00023242"/>
    </source>
</evidence>
<dbReference type="PANTHER" id="PTHR11886">
    <property type="entry name" value="DYNEIN LIGHT CHAIN"/>
    <property type="match status" value="1"/>
</dbReference>
<dbReference type="GO" id="GO:0007017">
    <property type="term" value="P:microtubule-based process"/>
    <property type="evidence" value="ECO:0007669"/>
    <property type="project" value="InterPro"/>
</dbReference>
<dbReference type="SMART" id="SM01375">
    <property type="entry name" value="Dynein_light"/>
    <property type="match status" value="1"/>
</dbReference>
<keyword evidence="7" id="KW-0653">Protein transport</keyword>
<dbReference type="PANTHER" id="PTHR11886:SF49">
    <property type="entry name" value="DYNEIN LIGHT CHAIN"/>
    <property type="match status" value="1"/>
</dbReference>
<evidence type="ECO:0000313" key="13">
    <source>
        <dbReference type="Proteomes" id="UP001187471"/>
    </source>
</evidence>
<evidence type="ECO:0000256" key="6">
    <source>
        <dbReference type="ARBA" id="ARBA00022816"/>
    </source>
</evidence>
<evidence type="ECO:0000256" key="1">
    <source>
        <dbReference type="ARBA" id="ARBA00004123"/>
    </source>
</evidence>
<evidence type="ECO:0000256" key="4">
    <source>
        <dbReference type="ARBA" id="ARBA00022490"/>
    </source>
</evidence>
<dbReference type="SUPFAM" id="SSF54648">
    <property type="entry name" value="DLC"/>
    <property type="match status" value="1"/>
</dbReference>
<dbReference type="GO" id="GO:0005874">
    <property type="term" value="C:microtubule"/>
    <property type="evidence" value="ECO:0007669"/>
    <property type="project" value="UniProtKB-KW"/>
</dbReference>
<protein>
    <recommendedName>
        <fullName evidence="10">Dynein light chain</fullName>
    </recommendedName>
</protein>
<feature type="compositionally biased region" description="Basic and acidic residues" evidence="11">
    <location>
        <begin position="1"/>
        <end position="26"/>
    </location>
</feature>
<keyword evidence="3" id="KW-0813">Transport</keyword>
<evidence type="ECO:0000313" key="12">
    <source>
        <dbReference type="EMBL" id="KAK2993608.1"/>
    </source>
</evidence>
<evidence type="ECO:0000256" key="3">
    <source>
        <dbReference type="ARBA" id="ARBA00022448"/>
    </source>
</evidence>
<dbReference type="GO" id="GO:0045505">
    <property type="term" value="F:dynein intermediate chain binding"/>
    <property type="evidence" value="ECO:0007669"/>
    <property type="project" value="TreeGrafter"/>
</dbReference>
<comment type="similarity">
    <text evidence="10">Belongs to the dynein light chain family.</text>
</comment>
<dbReference type="Pfam" id="PF01221">
    <property type="entry name" value="Dynein_light"/>
    <property type="match status" value="1"/>
</dbReference>
<comment type="subcellular location">
    <subcellularLocation>
        <location evidence="2 10">Cytoplasm</location>
        <location evidence="2 10">Cytoskeleton</location>
    </subcellularLocation>
    <subcellularLocation>
        <location evidence="1">Nucleus</location>
    </subcellularLocation>
</comment>
<dbReference type="InterPro" id="IPR001372">
    <property type="entry name" value="Dynein_light_chain_typ-1/2"/>
</dbReference>
<evidence type="ECO:0000256" key="7">
    <source>
        <dbReference type="ARBA" id="ARBA00022927"/>
    </source>
</evidence>
<evidence type="ECO:0000256" key="5">
    <source>
        <dbReference type="ARBA" id="ARBA00022701"/>
    </source>
</evidence>
<dbReference type="GO" id="GO:0015031">
    <property type="term" value="P:protein transport"/>
    <property type="evidence" value="ECO:0007669"/>
    <property type="project" value="UniProtKB-KW"/>
</dbReference>
<keyword evidence="9" id="KW-0539">Nucleus</keyword>
<keyword evidence="6" id="KW-0509">mRNA transport</keyword>
<dbReference type="EMBL" id="JAVXUO010000299">
    <property type="protein sequence ID" value="KAK2993608.1"/>
    <property type="molecule type" value="Genomic_DNA"/>
</dbReference>